<evidence type="ECO:0000256" key="7">
    <source>
        <dbReference type="ARBA" id="ARBA00022777"/>
    </source>
</evidence>
<dbReference type="Proteomes" id="UP001305779">
    <property type="component" value="Unassembled WGS sequence"/>
</dbReference>
<evidence type="ECO:0000256" key="8">
    <source>
        <dbReference type="ARBA" id="ARBA00022840"/>
    </source>
</evidence>
<comment type="similarity">
    <text evidence="2">Belongs to the IPK1 type 1 family.</text>
</comment>
<evidence type="ECO:0000256" key="6">
    <source>
        <dbReference type="ARBA" id="ARBA00022741"/>
    </source>
</evidence>
<sequence length="333" mass="37631">MSAILVYFVQRDTPRLYSFEPTTAGPLSPASGCRIEYLNEGGANFVFHILPVEGRELPATLQGKLLRLRKNLPHVPSAEEQLQALEANFRDLFPAENLIQHELISLEQGIPVALNASLQRLNRPRHRVGDFLPNEQMSGLLVTDMTPGDGEILLQIKPKWLTQSPNAPPSAKRCRTCAVRAQRASERIRTATDAQESCPLDLVNANTDERKRAVHAITTDRRIREYLINQAQPLLQKLRASQMTFDQHGILRTSGSDPIQSLCKAMTLRDCTLFLKRSGNNIEARLGDLDLKQPEKLARWKKVESDLIGNGWYTNTEVQEHWTKEKICLLSRQ</sequence>
<dbReference type="Pfam" id="PF06090">
    <property type="entry name" value="Ins_P5_2-kin"/>
    <property type="match status" value="2"/>
</dbReference>
<comment type="function">
    <text evidence="1">Has kinase activity and phosphorylates inositol-1,3,4,5,6-pentakisphosphate (Ins(1,3,4,5,6)P5) to produce 1,2,3,4,5,6-hexakisphosphate (InsP6), also known as phytate.</text>
</comment>
<protein>
    <recommendedName>
        <fullName evidence="4 9">Inositol-pentakisphosphate 2-kinase</fullName>
        <ecNumber evidence="3 9">2.7.1.158</ecNumber>
    </recommendedName>
</protein>
<dbReference type="EMBL" id="JAXOVC010000004">
    <property type="protein sequence ID" value="KAK4502366.1"/>
    <property type="molecule type" value="Genomic_DNA"/>
</dbReference>
<keyword evidence="6 9" id="KW-0547">Nucleotide-binding</keyword>
<comment type="caution">
    <text evidence="10">The sequence shown here is derived from an EMBL/GenBank/DDBJ whole genome shotgun (WGS) entry which is preliminary data.</text>
</comment>
<comment type="function">
    <text evidence="9">Phosphorylates Ins(1,3,4,5,6)P5 at position 2 to form Ins(1,2,3,4,5,6)P6 (InsP6 or phytate).</text>
</comment>
<dbReference type="InterPro" id="IPR009286">
    <property type="entry name" value="Ins_P5_2-kin"/>
</dbReference>
<organism evidence="10 11">
    <name type="scientific">Zasmidium cellare</name>
    <name type="common">Wine cellar mold</name>
    <name type="synonym">Racodium cellare</name>
    <dbReference type="NCBI Taxonomy" id="395010"/>
    <lineage>
        <taxon>Eukaryota</taxon>
        <taxon>Fungi</taxon>
        <taxon>Dikarya</taxon>
        <taxon>Ascomycota</taxon>
        <taxon>Pezizomycotina</taxon>
        <taxon>Dothideomycetes</taxon>
        <taxon>Dothideomycetidae</taxon>
        <taxon>Mycosphaerellales</taxon>
        <taxon>Mycosphaerellaceae</taxon>
        <taxon>Zasmidium</taxon>
    </lineage>
</organism>
<evidence type="ECO:0000256" key="4">
    <source>
        <dbReference type="ARBA" id="ARBA00014846"/>
    </source>
</evidence>
<evidence type="ECO:0000313" key="11">
    <source>
        <dbReference type="Proteomes" id="UP001305779"/>
    </source>
</evidence>
<accession>A0ABR0ELB5</accession>
<comment type="domain">
    <text evidence="9">The EXKPK motif is conserved in inositol-pentakisphosphate 2-kinases of both family 1 and 2.</text>
</comment>
<evidence type="ECO:0000256" key="1">
    <source>
        <dbReference type="ARBA" id="ARBA00003979"/>
    </source>
</evidence>
<dbReference type="EC" id="2.7.1.158" evidence="3 9"/>
<name>A0ABR0ELB5_ZASCE</name>
<evidence type="ECO:0000256" key="3">
    <source>
        <dbReference type="ARBA" id="ARBA00012023"/>
    </source>
</evidence>
<evidence type="ECO:0000256" key="2">
    <source>
        <dbReference type="ARBA" id="ARBA00008305"/>
    </source>
</evidence>
<evidence type="ECO:0000256" key="5">
    <source>
        <dbReference type="ARBA" id="ARBA00022679"/>
    </source>
</evidence>
<dbReference type="PANTHER" id="PTHR14456">
    <property type="entry name" value="INOSITOL POLYPHOSPHATE KINASE 1"/>
    <property type="match status" value="1"/>
</dbReference>
<evidence type="ECO:0000256" key="9">
    <source>
        <dbReference type="RuleBase" id="RU364126"/>
    </source>
</evidence>
<keyword evidence="5 9" id="KW-0808">Transferase</keyword>
<gene>
    <name evidence="10" type="ORF">PRZ48_005791</name>
</gene>
<dbReference type="PANTHER" id="PTHR14456:SF2">
    <property type="entry name" value="INOSITOL-PENTAKISPHOSPHATE 2-KINASE"/>
    <property type="match status" value="1"/>
</dbReference>
<comment type="catalytic activity">
    <reaction evidence="9">
        <text>1D-myo-inositol 1,3,4,5,6-pentakisphosphate + ATP = 1D-myo-inositol hexakisphosphate + ADP + H(+)</text>
        <dbReference type="Rhea" id="RHEA:20313"/>
        <dbReference type="ChEBI" id="CHEBI:15378"/>
        <dbReference type="ChEBI" id="CHEBI:30616"/>
        <dbReference type="ChEBI" id="CHEBI:57733"/>
        <dbReference type="ChEBI" id="CHEBI:58130"/>
        <dbReference type="ChEBI" id="CHEBI:456216"/>
        <dbReference type="EC" id="2.7.1.158"/>
    </reaction>
</comment>
<keyword evidence="8 9" id="KW-0067">ATP-binding</keyword>
<keyword evidence="7 9" id="KW-0418">Kinase</keyword>
<keyword evidence="11" id="KW-1185">Reference proteome</keyword>
<reference evidence="10 11" key="1">
    <citation type="journal article" date="2023" name="G3 (Bethesda)">
        <title>A chromosome-level genome assembly of Zasmidium syzygii isolated from banana leaves.</title>
        <authorList>
            <person name="van Westerhoven A.C."/>
            <person name="Mehrabi R."/>
            <person name="Talebi R."/>
            <person name="Steentjes M.B.F."/>
            <person name="Corcolon B."/>
            <person name="Chong P.A."/>
            <person name="Kema G.H.J."/>
            <person name="Seidl M.F."/>
        </authorList>
    </citation>
    <scope>NUCLEOTIDE SEQUENCE [LARGE SCALE GENOMIC DNA]</scope>
    <source>
        <strain evidence="10 11">P124</strain>
    </source>
</reference>
<proteinExistence type="inferred from homology"/>
<evidence type="ECO:0000313" key="10">
    <source>
        <dbReference type="EMBL" id="KAK4502366.1"/>
    </source>
</evidence>